<gene>
    <name evidence="2" type="ORF">IEI95_011770</name>
</gene>
<proteinExistence type="predicted"/>
<dbReference type="RefSeq" id="WP_156533678.1">
    <property type="nucleotide sequence ID" value="NZ_JACXXJ020000005.1"/>
</dbReference>
<dbReference type="InterPro" id="IPR002575">
    <property type="entry name" value="Aminoglycoside_PTrfase"/>
</dbReference>
<organism evidence="2 3">
    <name type="scientific">Agrobacterium vitis</name>
    <name type="common">Rhizobium vitis</name>
    <dbReference type="NCBI Taxonomy" id="373"/>
    <lineage>
        <taxon>Bacteria</taxon>
        <taxon>Pseudomonadati</taxon>
        <taxon>Pseudomonadota</taxon>
        <taxon>Alphaproteobacteria</taxon>
        <taxon>Hyphomicrobiales</taxon>
        <taxon>Rhizobiaceae</taxon>
        <taxon>Rhizobium/Agrobacterium group</taxon>
        <taxon>Agrobacterium</taxon>
    </lineage>
</organism>
<dbReference type="SUPFAM" id="SSF56112">
    <property type="entry name" value="Protein kinase-like (PK-like)"/>
    <property type="match status" value="1"/>
</dbReference>
<dbReference type="Proteomes" id="UP000655037">
    <property type="component" value="Unassembled WGS sequence"/>
</dbReference>
<dbReference type="Pfam" id="PF01636">
    <property type="entry name" value="APH"/>
    <property type="match status" value="1"/>
</dbReference>
<name>A0AAE2URR0_AGRVI</name>
<comment type="caution">
    <text evidence="2">The sequence shown here is derived from an EMBL/GenBank/DDBJ whole genome shotgun (WGS) entry which is preliminary data.</text>
</comment>
<evidence type="ECO:0000259" key="1">
    <source>
        <dbReference type="Pfam" id="PF01636"/>
    </source>
</evidence>
<dbReference type="Gene3D" id="3.90.1200.10">
    <property type="match status" value="1"/>
</dbReference>
<feature type="domain" description="Aminoglycoside phosphotransferase" evidence="1">
    <location>
        <begin position="119"/>
        <end position="261"/>
    </location>
</feature>
<dbReference type="EMBL" id="JACXXJ020000005">
    <property type="protein sequence ID" value="MBF2714888.1"/>
    <property type="molecule type" value="Genomic_DNA"/>
</dbReference>
<dbReference type="AlphaFoldDB" id="A0AAE2URR0"/>
<dbReference type="InterPro" id="IPR011009">
    <property type="entry name" value="Kinase-like_dom_sf"/>
</dbReference>
<protein>
    <submittedName>
        <fullName evidence="2">Phosphotransferase</fullName>
    </submittedName>
</protein>
<reference evidence="2" key="1">
    <citation type="submission" date="2020-11" db="EMBL/GenBank/DDBJ databases">
        <title>Agrobacterium vitis strain K377 genome.</title>
        <authorList>
            <person name="Xi H."/>
        </authorList>
    </citation>
    <scope>NUCLEOTIDE SEQUENCE</scope>
    <source>
        <strain evidence="2">K377</strain>
    </source>
</reference>
<accession>A0AAE2URR0</accession>
<evidence type="ECO:0000313" key="2">
    <source>
        <dbReference type="EMBL" id="MBF2714888.1"/>
    </source>
</evidence>
<sequence>MMNRKFISDENDITTDWLSTILKRDVVSFLAEADQSNWSKQIRILVELATGEQKNLRLKICLGENFGPSEVEYYTRDYVNLESAPLVHCWSARFYKSLGYNILLDDLATTHTNRRDILPSLEYGMAIAEALGQMHRHHWQSQPAPSSKAINRYFNEIEPGVAPMEHVTGQVFTNRYGIHKKHLQQRLSDFRGMSLLHGDLNSMNILTPQSAEKPVYFIDRQPFEWSLTYSIAVYDLAYCLVLWWPEHIRATYEAKILRHWYEQIGDDTYTWYQTIADWRLAVEQCIHVPMEWCSKSETVEKMRWLWEIQLKRVNSSIESSRHIK</sequence>
<evidence type="ECO:0000313" key="3">
    <source>
        <dbReference type="Proteomes" id="UP000655037"/>
    </source>
</evidence>